<organism evidence="2">
    <name type="scientific">Anguilla anguilla</name>
    <name type="common">European freshwater eel</name>
    <name type="synonym">Muraena anguilla</name>
    <dbReference type="NCBI Taxonomy" id="7936"/>
    <lineage>
        <taxon>Eukaryota</taxon>
        <taxon>Metazoa</taxon>
        <taxon>Chordata</taxon>
        <taxon>Craniata</taxon>
        <taxon>Vertebrata</taxon>
        <taxon>Euteleostomi</taxon>
        <taxon>Actinopterygii</taxon>
        <taxon>Neopterygii</taxon>
        <taxon>Teleostei</taxon>
        <taxon>Anguilliformes</taxon>
        <taxon>Anguillidae</taxon>
        <taxon>Anguilla</taxon>
    </lineage>
</organism>
<keyword evidence="1" id="KW-0732">Signal</keyword>
<feature type="signal peptide" evidence="1">
    <location>
        <begin position="1"/>
        <end position="17"/>
    </location>
</feature>
<dbReference type="AlphaFoldDB" id="A0A0E9VFY2"/>
<evidence type="ECO:0000256" key="1">
    <source>
        <dbReference type="SAM" id="SignalP"/>
    </source>
</evidence>
<evidence type="ECO:0000313" key="2">
    <source>
        <dbReference type="EMBL" id="JAH76987.1"/>
    </source>
</evidence>
<proteinExistence type="predicted"/>
<name>A0A0E9VFY2_ANGAN</name>
<reference evidence="2" key="2">
    <citation type="journal article" date="2015" name="Fish Shellfish Immunol.">
        <title>Early steps in the European eel (Anguilla anguilla)-Vibrio vulnificus interaction in the gills: Role of the RtxA13 toxin.</title>
        <authorList>
            <person name="Callol A."/>
            <person name="Pajuelo D."/>
            <person name="Ebbesson L."/>
            <person name="Teles M."/>
            <person name="MacKenzie S."/>
            <person name="Amaro C."/>
        </authorList>
    </citation>
    <scope>NUCLEOTIDE SEQUENCE</scope>
</reference>
<reference evidence="2" key="1">
    <citation type="submission" date="2014-11" db="EMBL/GenBank/DDBJ databases">
        <authorList>
            <person name="Amaro Gonzalez C."/>
        </authorList>
    </citation>
    <scope>NUCLEOTIDE SEQUENCE</scope>
</reference>
<feature type="chain" id="PRO_5002434025" evidence="1">
    <location>
        <begin position="18"/>
        <end position="53"/>
    </location>
</feature>
<sequence length="53" mass="5894">MIMFLWLTKALRAGTKTQSGSGCCTRNVPRWTCGLLLTERGAEGSFWRIPSTC</sequence>
<protein>
    <submittedName>
        <fullName evidence="2">Uncharacterized protein</fullName>
    </submittedName>
</protein>
<dbReference type="EMBL" id="GBXM01031590">
    <property type="protein sequence ID" value="JAH76987.1"/>
    <property type="molecule type" value="Transcribed_RNA"/>
</dbReference>
<accession>A0A0E9VFY2</accession>